<dbReference type="PANTHER" id="PTHR32194">
    <property type="entry name" value="METALLOPROTEASE TLDD"/>
    <property type="match status" value="1"/>
</dbReference>
<evidence type="ECO:0000256" key="8">
    <source>
        <dbReference type="HAMAP-Rule" id="MF_00248"/>
    </source>
</evidence>
<protein>
    <recommendedName>
        <fullName evidence="8">ATP-dependent protease subunit HslV</fullName>
        <ecNumber evidence="8">3.4.25.2</ecNumber>
    </recommendedName>
</protein>
<evidence type="ECO:0000256" key="6">
    <source>
        <dbReference type="ARBA" id="ARBA00022801"/>
    </source>
</evidence>
<reference evidence="9" key="2">
    <citation type="submission" date="2011-10" db="EMBL/GenBank/DDBJ databases">
        <title>The Genome Sequence of Granulicatella elegans ATCC 700633.</title>
        <authorList>
            <consortium name="The Broad Institute Genome Sequencing Platform"/>
            <consortium name="The Broad Institute Genome Sequencing Center for Infectious Disease"/>
            <person name="Earl A."/>
            <person name="Ward D."/>
            <person name="Feldgarden M."/>
            <person name="Gevers D."/>
            <person name="Sibley C.D."/>
            <person name="Field T.R."/>
            <person name="Grinwis M."/>
            <person name="Eshaghurshan C.S."/>
            <person name="Surette M.G."/>
            <person name="Young S.K."/>
            <person name="Zeng Q."/>
            <person name="Gargeya S."/>
            <person name="Fitzgerald M."/>
            <person name="Haas B."/>
            <person name="Abouelleil A."/>
            <person name="Alvarado L."/>
            <person name="Arachchi H.M."/>
            <person name="Berlin A."/>
            <person name="Brown A."/>
            <person name="Chapman S.B."/>
            <person name="Chen Z."/>
            <person name="Dunbar C."/>
            <person name="Freedman E."/>
            <person name="Gearin G."/>
            <person name="Goldberg J."/>
            <person name="Griggs A."/>
            <person name="Gujja S."/>
            <person name="Heiman D."/>
            <person name="Howarth C."/>
            <person name="Larson L."/>
            <person name="Lui A."/>
            <person name="MacDonald P.J.P."/>
            <person name="Montmayeur A."/>
            <person name="Murphy C."/>
            <person name="Neiman D."/>
            <person name="Pearson M."/>
            <person name="Priest M."/>
            <person name="Roberts A."/>
            <person name="Saif S."/>
            <person name="Shea T."/>
            <person name="Shenoy N."/>
            <person name="Sisk P."/>
            <person name="Stolte C."/>
            <person name="Sykes S."/>
            <person name="Wortman J."/>
            <person name="Nusbaum C."/>
            <person name="Birren B."/>
        </authorList>
    </citation>
    <scope>NUCLEOTIDE SEQUENCE [LARGE SCALE GENOMIC DNA]</scope>
    <source>
        <strain evidence="9">ATCC 700633</strain>
    </source>
</reference>
<dbReference type="GO" id="GO:0005839">
    <property type="term" value="C:proteasome core complex"/>
    <property type="evidence" value="ECO:0007669"/>
    <property type="project" value="InterPro"/>
</dbReference>
<sequence length="175" mass="18874">MTTICAVKKGNQSAIAGDGQITMGERIIMKGSARKIRRIFGGEVVVGFAGGVADAITLEEMFEDQLKQFKGNLQRAAIELAKQWRTDRTLQKLEAMLIVMNKDQLLLVSGTGEVIEPDDGILTIGSGGNFALSAARALLRFGDENLSAEDIARESLKVASEIDVYTNDAIITEVV</sequence>
<comment type="function">
    <text evidence="8">Protease subunit of a proteasome-like degradation complex believed to be a general protein degrading machinery.</text>
</comment>
<dbReference type="Gene3D" id="3.60.20.10">
    <property type="entry name" value="Glutamine Phosphoribosylpyrophosphate, subunit 1, domain 1"/>
    <property type="match status" value="1"/>
</dbReference>
<dbReference type="Pfam" id="PF00227">
    <property type="entry name" value="Proteasome"/>
    <property type="match status" value="1"/>
</dbReference>
<dbReference type="GO" id="GO:0046872">
    <property type="term" value="F:metal ion binding"/>
    <property type="evidence" value="ECO:0007669"/>
    <property type="project" value="UniProtKB-KW"/>
</dbReference>
<evidence type="ECO:0000256" key="5">
    <source>
        <dbReference type="ARBA" id="ARBA00022723"/>
    </source>
</evidence>
<keyword evidence="3 8" id="KW-0963">Cytoplasm</keyword>
<organism evidence="9 10">
    <name type="scientific">Granulicatella elegans ATCC 700633</name>
    <dbReference type="NCBI Taxonomy" id="626369"/>
    <lineage>
        <taxon>Bacteria</taxon>
        <taxon>Bacillati</taxon>
        <taxon>Bacillota</taxon>
        <taxon>Bacilli</taxon>
        <taxon>Lactobacillales</taxon>
        <taxon>Carnobacteriaceae</taxon>
        <taxon>Granulicatella</taxon>
    </lineage>
</organism>
<dbReference type="EC" id="3.4.25.2" evidence="8"/>
<feature type="active site" evidence="8">
    <location>
        <position position="2"/>
    </location>
</feature>
<dbReference type="Proteomes" id="UP000002939">
    <property type="component" value="Unassembled WGS sequence"/>
</dbReference>
<dbReference type="PANTHER" id="PTHR32194:SF0">
    <property type="entry name" value="ATP-DEPENDENT PROTEASE SUBUNIT HSLV"/>
    <property type="match status" value="1"/>
</dbReference>
<keyword evidence="8" id="KW-0021">Allosteric enzyme</keyword>
<dbReference type="HAMAP" id="MF_00248">
    <property type="entry name" value="HslV"/>
    <property type="match status" value="1"/>
</dbReference>
<dbReference type="GO" id="GO:0051603">
    <property type="term" value="P:proteolysis involved in protein catabolic process"/>
    <property type="evidence" value="ECO:0007669"/>
    <property type="project" value="InterPro"/>
</dbReference>
<evidence type="ECO:0000256" key="1">
    <source>
        <dbReference type="ARBA" id="ARBA00004496"/>
    </source>
</evidence>
<feature type="binding site" evidence="8">
    <location>
        <position position="160"/>
    </location>
    <ligand>
        <name>Na(+)</name>
        <dbReference type="ChEBI" id="CHEBI:29101"/>
    </ligand>
</feature>
<dbReference type="HOGENOM" id="CLU_093872_1_1_9"/>
<dbReference type="CDD" id="cd01913">
    <property type="entry name" value="protease_HslV"/>
    <property type="match status" value="1"/>
</dbReference>
<keyword evidence="8" id="KW-0888">Threonine protease</keyword>
<gene>
    <name evidence="8" type="primary">hslV</name>
    <name evidence="9" type="ORF">HMPREF0446_00397</name>
</gene>
<dbReference type="InterPro" id="IPR029055">
    <property type="entry name" value="Ntn_hydrolases_N"/>
</dbReference>
<dbReference type="GO" id="GO:0009376">
    <property type="term" value="C:HslUV protease complex"/>
    <property type="evidence" value="ECO:0007669"/>
    <property type="project" value="UniProtKB-UniRule"/>
</dbReference>
<dbReference type="RefSeq" id="WP_006702671.1">
    <property type="nucleotide sequence ID" value="NZ_KI391971.1"/>
</dbReference>
<comment type="caution">
    <text evidence="9">The sequence shown here is derived from an EMBL/GenBank/DDBJ whole genome shotgun (WGS) entry which is preliminary data.</text>
</comment>
<evidence type="ECO:0000256" key="3">
    <source>
        <dbReference type="ARBA" id="ARBA00022490"/>
    </source>
</evidence>
<evidence type="ECO:0000256" key="2">
    <source>
        <dbReference type="ARBA" id="ARBA00006053"/>
    </source>
</evidence>
<dbReference type="AlphaFoldDB" id="D0BKB2"/>
<keyword evidence="4 8" id="KW-0645">Protease</keyword>
<dbReference type="InterPro" id="IPR001353">
    <property type="entry name" value="Proteasome_sua/b"/>
</dbReference>
<comment type="subcellular location">
    <subcellularLocation>
        <location evidence="1 8">Cytoplasm</location>
    </subcellularLocation>
</comment>
<keyword evidence="10" id="KW-1185">Reference proteome</keyword>
<evidence type="ECO:0000256" key="7">
    <source>
        <dbReference type="ARBA" id="ARBA00023053"/>
    </source>
</evidence>
<dbReference type="NCBIfam" id="TIGR03692">
    <property type="entry name" value="ATP_dep_HslV"/>
    <property type="match status" value="1"/>
</dbReference>
<keyword evidence="6 8" id="KW-0378">Hydrolase</keyword>
<dbReference type="OrthoDB" id="9804884at2"/>
<dbReference type="GO" id="GO:0004298">
    <property type="term" value="F:threonine-type endopeptidase activity"/>
    <property type="evidence" value="ECO:0007669"/>
    <property type="project" value="UniProtKB-KW"/>
</dbReference>
<comment type="similarity">
    <text evidence="2 8">Belongs to the peptidase T1B family. HslV subfamily.</text>
</comment>
<comment type="catalytic activity">
    <reaction evidence="8">
        <text>ATP-dependent cleavage of peptide bonds with broad specificity.</text>
        <dbReference type="EC" id="3.4.25.2"/>
    </reaction>
</comment>
<dbReference type="SUPFAM" id="SSF56235">
    <property type="entry name" value="N-terminal nucleophile aminohydrolases (Ntn hydrolases)"/>
    <property type="match status" value="1"/>
</dbReference>
<reference evidence="9" key="1">
    <citation type="submission" date="2009-09" db="EMBL/GenBank/DDBJ databases">
        <authorList>
            <consortium name="The Broad Institute Genome Sequencing Platform"/>
            <person name="Ward D."/>
            <person name="Feldgarden M."/>
            <person name="Earl A."/>
            <person name="Young S.K."/>
            <person name="Zeng Q."/>
            <person name="Koehrsen M."/>
            <person name="Alvarado L."/>
            <person name="Berlin A."/>
            <person name="Bochicchio J."/>
            <person name="Borenstein D."/>
            <person name="Chapman S.B."/>
            <person name="Chen Z."/>
            <person name="Engels R."/>
            <person name="Freedman E."/>
            <person name="Gellesch M."/>
            <person name="Goldberg J."/>
            <person name="Griggs A."/>
            <person name="Gujja S."/>
            <person name="Heilman E."/>
            <person name="Heiman D."/>
            <person name="Hepburn T."/>
            <person name="Howarth C."/>
            <person name="Jen D."/>
            <person name="Larson L."/>
            <person name="Lewis B."/>
            <person name="Mehta T."/>
            <person name="Park D."/>
            <person name="Pearson M."/>
            <person name="Roberts A."/>
            <person name="Saif S."/>
            <person name="Shea T."/>
            <person name="Shenoy N."/>
            <person name="Sisk P."/>
            <person name="Stolte C."/>
            <person name="Sykes S."/>
            <person name="Thomson T."/>
            <person name="Walk T."/>
            <person name="White J."/>
            <person name="Yandava C."/>
            <person name="Sibley C.D."/>
            <person name="Field T.R."/>
            <person name="Grinwis M."/>
            <person name="Eshaghurshan C.S."/>
            <person name="Surette M.G."/>
            <person name="Haas B."/>
            <person name="Nusbaum C."/>
            <person name="Birren B."/>
        </authorList>
    </citation>
    <scope>NUCLEOTIDE SEQUENCE [LARGE SCALE GENOMIC DNA]</scope>
    <source>
        <strain evidence="9">ATCC 700633</strain>
    </source>
</reference>
<comment type="subunit">
    <text evidence="8">A double ring-shaped homohexamer of HslV is capped on each side by a ring-shaped HslU homohexamer. The assembly of the HslU/HslV complex is dependent on binding of ATP.</text>
</comment>
<keyword evidence="5 8" id="KW-0479">Metal-binding</keyword>
<evidence type="ECO:0000313" key="9">
    <source>
        <dbReference type="EMBL" id="EEW93515.1"/>
    </source>
</evidence>
<dbReference type="MEROPS" id="T01.007"/>
<dbReference type="InterPro" id="IPR023333">
    <property type="entry name" value="Proteasome_suB-type"/>
</dbReference>
<name>D0BKB2_9LACT</name>
<dbReference type="eggNOG" id="COG5405">
    <property type="taxonomic scope" value="Bacteria"/>
</dbReference>
<accession>D0BKB2</accession>
<proteinExistence type="inferred from homology"/>
<evidence type="ECO:0000313" key="10">
    <source>
        <dbReference type="Proteomes" id="UP000002939"/>
    </source>
</evidence>
<dbReference type="InterPro" id="IPR022281">
    <property type="entry name" value="ATP-dep_Prtase_HsIV_su"/>
</dbReference>
<comment type="activity regulation">
    <text evidence="8">Allosterically activated by HslU binding.</text>
</comment>
<feature type="binding site" evidence="8">
    <location>
        <position position="166"/>
    </location>
    <ligand>
        <name>Na(+)</name>
        <dbReference type="ChEBI" id="CHEBI:29101"/>
    </ligand>
</feature>
<feature type="binding site" evidence="8">
    <location>
        <position position="163"/>
    </location>
    <ligand>
        <name>Na(+)</name>
        <dbReference type="ChEBI" id="CHEBI:29101"/>
    </ligand>
</feature>
<dbReference type="PROSITE" id="PS51476">
    <property type="entry name" value="PROTEASOME_BETA_2"/>
    <property type="match status" value="1"/>
</dbReference>
<keyword evidence="7 8" id="KW-0915">Sodium</keyword>
<dbReference type="EMBL" id="ACRF02000013">
    <property type="protein sequence ID" value="EEW93515.1"/>
    <property type="molecule type" value="Genomic_DNA"/>
</dbReference>
<evidence type="ECO:0000256" key="4">
    <source>
        <dbReference type="ARBA" id="ARBA00022670"/>
    </source>
</evidence>
<dbReference type="STRING" id="626369.HMPREF0446_00397"/>
<dbReference type="NCBIfam" id="NF003964">
    <property type="entry name" value="PRK05456.1"/>
    <property type="match status" value="1"/>
</dbReference>